<reference evidence="1 2" key="1">
    <citation type="journal article" date="2015" name="Parasit. Vectors">
        <title>Draft genome of the scabies mite.</title>
        <authorList>
            <person name="Rider S.D.Jr."/>
            <person name="Morgan M.S."/>
            <person name="Arlian L.G."/>
        </authorList>
    </citation>
    <scope>NUCLEOTIDE SEQUENCE [LARGE SCALE GENOMIC DNA]</scope>
    <source>
        <strain evidence="1">Arlian Lab</strain>
    </source>
</reference>
<dbReference type="AlphaFoldDB" id="A0A132AFK5"/>
<comment type="caution">
    <text evidence="1">The sequence shown here is derived from an EMBL/GenBank/DDBJ whole genome shotgun (WGS) entry which is preliminary data.</text>
</comment>
<sequence>MQAKKNRRRNIIEIGKKKLKHKQPNMKTNHLIFFFIFFSRLNKKKITNPGHIQELLPSSS</sequence>
<accession>A0A132AFK5</accession>
<dbReference type="EMBL" id="JXLN01013969">
    <property type="protein sequence ID" value="KPM09707.1"/>
    <property type="molecule type" value="Genomic_DNA"/>
</dbReference>
<evidence type="ECO:0000313" key="1">
    <source>
        <dbReference type="EMBL" id="KPM09707.1"/>
    </source>
</evidence>
<proteinExistence type="predicted"/>
<evidence type="ECO:0000313" key="2">
    <source>
        <dbReference type="Proteomes" id="UP000616769"/>
    </source>
</evidence>
<protein>
    <submittedName>
        <fullName evidence="1">Uncharacterized protein</fullName>
    </submittedName>
</protein>
<dbReference type="Proteomes" id="UP000616769">
    <property type="component" value="Unassembled WGS sequence"/>
</dbReference>
<gene>
    <name evidence="1" type="ORF">QR98_0082510</name>
</gene>
<organism evidence="1 2">
    <name type="scientific">Sarcoptes scabiei</name>
    <name type="common">Itch mite</name>
    <name type="synonym">Acarus scabiei</name>
    <dbReference type="NCBI Taxonomy" id="52283"/>
    <lineage>
        <taxon>Eukaryota</taxon>
        <taxon>Metazoa</taxon>
        <taxon>Ecdysozoa</taxon>
        <taxon>Arthropoda</taxon>
        <taxon>Chelicerata</taxon>
        <taxon>Arachnida</taxon>
        <taxon>Acari</taxon>
        <taxon>Acariformes</taxon>
        <taxon>Sarcoptiformes</taxon>
        <taxon>Astigmata</taxon>
        <taxon>Psoroptidia</taxon>
        <taxon>Sarcoptoidea</taxon>
        <taxon>Sarcoptidae</taxon>
        <taxon>Sarcoptinae</taxon>
        <taxon>Sarcoptes</taxon>
    </lineage>
</organism>
<dbReference type="VEuPathDB" id="VectorBase:SSCA007591"/>
<name>A0A132AFK5_SARSC</name>